<keyword evidence="13" id="KW-1185">Reference proteome</keyword>
<evidence type="ECO:0000256" key="5">
    <source>
        <dbReference type="ARBA" id="ARBA00023040"/>
    </source>
</evidence>
<feature type="domain" description="G-protein coupled receptors family 1 profile" evidence="11">
    <location>
        <begin position="1"/>
        <end position="114"/>
    </location>
</feature>
<accession>A0A6V7HLJ7</accession>
<dbReference type="SUPFAM" id="SSF81321">
    <property type="entry name" value="Family A G protein-coupled receptor-like"/>
    <property type="match status" value="1"/>
</dbReference>
<evidence type="ECO:0000256" key="9">
    <source>
        <dbReference type="RuleBase" id="RU000688"/>
    </source>
</evidence>
<dbReference type="Pfam" id="PF00001">
    <property type="entry name" value="7tm_1"/>
    <property type="match status" value="1"/>
</dbReference>
<dbReference type="Gene3D" id="1.20.1070.10">
    <property type="entry name" value="Rhodopsin 7-helix transmembrane proteins"/>
    <property type="match status" value="1"/>
</dbReference>
<dbReference type="Proteomes" id="UP000752696">
    <property type="component" value="Unassembled WGS sequence"/>
</dbReference>
<evidence type="ECO:0000256" key="6">
    <source>
        <dbReference type="ARBA" id="ARBA00023136"/>
    </source>
</evidence>
<dbReference type="OrthoDB" id="10053194at2759"/>
<evidence type="ECO:0000256" key="1">
    <source>
        <dbReference type="ARBA" id="ARBA00004141"/>
    </source>
</evidence>
<feature type="non-terminal residue" evidence="12">
    <location>
        <position position="283"/>
    </location>
</feature>
<dbReference type="PANTHER" id="PTHR24238">
    <property type="entry name" value="G-PROTEIN COUPLED RECEPTOR"/>
    <property type="match status" value="1"/>
</dbReference>
<evidence type="ECO:0000256" key="3">
    <source>
        <dbReference type="ARBA" id="ARBA00022692"/>
    </source>
</evidence>
<evidence type="ECO:0000259" key="11">
    <source>
        <dbReference type="PROSITE" id="PS50262"/>
    </source>
</evidence>
<dbReference type="AlphaFoldDB" id="A0A6V7HLJ7"/>
<dbReference type="PRINTS" id="PR00237">
    <property type="entry name" value="GPCRRHODOPSN"/>
</dbReference>
<dbReference type="PANTHER" id="PTHR24238:SF73">
    <property type="entry name" value="RYAMIDE RECEPTOR"/>
    <property type="match status" value="1"/>
</dbReference>
<keyword evidence="4 10" id="KW-1133">Transmembrane helix</keyword>
<reference evidence="12" key="1">
    <citation type="submission" date="2020-07" db="EMBL/GenBank/DDBJ databases">
        <authorList>
            <person name="Nazaruddin N."/>
        </authorList>
    </citation>
    <scope>NUCLEOTIDE SEQUENCE</scope>
</reference>
<evidence type="ECO:0000313" key="12">
    <source>
        <dbReference type="EMBL" id="CAD1480974.1"/>
    </source>
</evidence>
<evidence type="ECO:0000256" key="10">
    <source>
        <dbReference type="SAM" id="Phobius"/>
    </source>
</evidence>
<evidence type="ECO:0000313" key="13">
    <source>
        <dbReference type="Proteomes" id="UP000752696"/>
    </source>
</evidence>
<keyword evidence="3 9" id="KW-0812">Transmembrane</keyword>
<dbReference type="InterPro" id="IPR017452">
    <property type="entry name" value="GPCR_Rhodpsn_7TM"/>
</dbReference>
<proteinExistence type="inferred from homology"/>
<dbReference type="GO" id="GO:0008188">
    <property type="term" value="F:neuropeptide receptor activity"/>
    <property type="evidence" value="ECO:0007669"/>
    <property type="project" value="TreeGrafter"/>
</dbReference>
<comment type="subcellular location">
    <subcellularLocation>
        <location evidence="1">Membrane</location>
        <topology evidence="1">Multi-pass membrane protein</topology>
    </subcellularLocation>
</comment>
<gene>
    <name evidence="12" type="ORF">MHI_LOCUS974212</name>
</gene>
<sequence>AVSVLVSAYTLVAISIDRYIAIMWPLKPRLSKRQAQLLILAVWMLAMVISLPIAVVSKLFQPVEKYKKCNQYICMEIWPSMENKYYYSIALLVLQYVIPITVLMFTYTSIAVMVWGKRPPGEAENVRDQRMARSKRKLLIDNNETFENWTGLPFVWMILHWLAMSHSCYNPVIYCWMNARFRTGFIIAIVRLPGVHRILHRERQRDNHNASTMGIPLAGVNDSSHSVLRRMNTCTTYISVRRKTNGNHTAPARSASIRNDFRPVAQPLQRQFTYLESHSEEQL</sequence>
<name>A0A6V7HLJ7_9HYME</name>
<evidence type="ECO:0000256" key="4">
    <source>
        <dbReference type="ARBA" id="ARBA00022989"/>
    </source>
</evidence>
<comment type="similarity">
    <text evidence="2 9">Belongs to the G-protein coupled receptor 1 family.</text>
</comment>
<dbReference type="PROSITE" id="PS50262">
    <property type="entry name" value="G_PROTEIN_RECEP_F1_2"/>
    <property type="match status" value="1"/>
</dbReference>
<organism evidence="12 13">
    <name type="scientific">Heterotrigona itama</name>
    <dbReference type="NCBI Taxonomy" id="395501"/>
    <lineage>
        <taxon>Eukaryota</taxon>
        <taxon>Metazoa</taxon>
        <taxon>Ecdysozoa</taxon>
        <taxon>Arthropoda</taxon>
        <taxon>Hexapoda</taxon>
        <taxon>Insecta</taxon>
        <taxon>Pterygota</taxon>
        <taxon>Neoptera</taxon>
        <taxon>Endopterygota</taxon>
        <taxon>Hymenoptera</taxon>
        <taxon>Apocrita</taxon>
        <taxon>Aculeata</taxon>
        <taxon>Apoidea</taxon>
        <taxon>Anthophila</taxon>
        <taxon>Apidae</taxon>
        <taxon>Heterotrigona</taxon>
    </lineage>
</organism>
<keyword evidence="8 9" id="KW-0807">Transducer</keyword>
<evidence type="ECO:0000256" key="7">
    <source>
        <dbReference type="ARBA" id="ARBA00023170"/>
    </source>
</evidence>
<keyword evidence="6 10" id="KW-0472">Membrane</keyword>
<evidence type="ECO:0000256" key="2">
    <source>
        <dbReference type="ARBA" id="ARBA00010663"/>
    </source>
</evidence>
<feature type="transmembrane region" description="Helical" evidence="10">
    <location>
        <begin position="85"/>
        <end position="108"/>
    </location>
</feature>
<dbReference type="PROSITE" id="PS00237">
    <property type="entry name" value="G_PROTEIN_RECEP_F1_1"/>
    <property type="match status" value="1"/>
</dbReference>
<dbReference type="InterPro" id="IPR000276">
    <property type="entry name" value="GPCR_Rhodpsn"/>
</dbReference>
<dbReference type="EMBL" id="CAJDYZ010013238">
    <property type="protein sequence ID" value="CAD1480974.1"/>
    <property type="molecule type" value="Genomic_DNA"/>
</dbReference>
<keyword evidence="7 9" id="KW-0675">Receptor</keyword>
<keyword evidence="5 9" id="KW-0297">G-protein coupled receptor</keyword>
<feature type="transmembrane region" description="Helical" evidence="10">
    <location>
        <begin position="38"/>
        <end position="57"/>
    </location>
</feature>
<protein>
    <recommendedName>
        <fullName evidence="11">G-protein coupled receptors family 1 profile domain-containing protein</fullName>
    </recommendedName>
</protein>
<feature type="transmembrane region" description="Helical" evidence="10">
    <location>
        <begin position="6"/>
        <end position="26"/>
    </location>
</feature>
<evidence type="ECO:0000256" key="8">
    <source>
        <dbReference type="ARBA" id="ARBA00023224"/>
    </source>
</evidence>
<comment type="caution">
    <text evidence="12">The sequence shown here is derived from an EMBL/GenBank/DDBJ whole genome shotgun (WGS) entry which is preliminary data.</text>
</comment>
<dbReference type="GO" id="GO:0005886">
    <property type="term" value="C:plasma membrane"/>
    <property type="evidence" value="ECO:0007669"/>
    <property type="project" value="TreeGrafter"/>
</dbReference>